<organism evidence="2">
    <name type="scientific">Dulem virus 176</name>
    <dbReference type="NCBI Taxonomy" id="3145653"/>
    <lineage>
        <taxon>Viruses</taxon>
        <taxon>Monodnaviria</taxon>
        <taxon>Sangervirae</taxon>
        <taxon>Phixviricota</taxon>
        <taxon>Malgrandaviricetes</taxon>
        <taxon>Petitvirales</taxon>
        <taxon>Microviridae</taxon>
        <taxon>Microvirus</taxon>
    </lineage>
</organism>
<sequence length="408" mass="48066">MCLFPTPNMNITGSAYQRGITEFDCGACPECLRKRANSLVLRAHYEAKAHVHNCMVTLTYDDYERDTNGHIIYRNGVPLEKPVDRTKKLCKRDVQLFMKRLRKHFGKDVIKYAICGEYGSRTHRAHYHGLLFGVNFKDKIFYKKTRRGNSIYFSPLLNKIWGKGICTVDCISLNAATARYCSKYVAKTRADDSFMLFSQKLGLAGLLANFNGDRYCIEGRYYPVPRIVWQHYVMSRYSEQFPEMTYRYVNKTEKTLSDGSFDRNVLARKIYRAVRDSMPEYQRYIEKWSFRASEYEKLRPSVFQRILQLPENKWHFYKNRALICLEARHKNPFFVAPNSNCVSGFYRFVDQRNRRLGILSYDNYVDTCRIPPRLYTASDTKKTISSENLIEIFFERSPFEKNFVQISI</sequence>
<evidence type="ECO:0000313" key="2">
    <source>
        <dbReference type="EMBL" id="XCD07298.1"/>
    </source>
</evidence>
<accession>A0AAU8B7T3</accession>
<proteinExistence type="predicted"/>
<name>A0AAU8B7T3_9VIRU</name>
<evidence type="ECO:0000259" key="1">
    <source>
        <dbReference type="Pfam" id="PF23343"/>
    </source>
</evidence>
<protein>
    <submittedName>
        <fullName evidence="2">Replication initiator protein</fullName>
    </submittedName>
</protein>
<dbReference type="InterPro" id="IPR056906">
    <property type="entry name" value="ORF2/G2P_dom"/>
</dbReference>
<dbReference type="Pfam" id="PF23343">
    <property type="entry name" value="REP_ORF2-G2P"/>
    <property type="match status" value="1"/>
</dbReference>
<dbReference type="EMBL" id="PP511779">
    <property type="protein sequence ID" value="XCD07298.1"/>
    <property type="molecule type" value="Genomic_DNA"/>
</dbReference>
<reference evidence="2" key="1">
    <citation type="submission" date="2024-03" db="EMBL/GenBank/DDBJ databases">
        <title>Diverse circular DNA viruses in blood, oral, and fecal samples of captive lemurs.</title>
        <authorList>
            <person name="Paietta E.N."/>
            <person name="Kraberger S."/>
            <person name="Lund M.C."/>
            <person name="Custer J.M."/>
            <person name="Vargas K.M."/>
            <person name="Ehmke E.E."/>
            <person name="Yoder A.D."/>
            <person name="Varsani A."/>
        </authorList>
    </citation>
    <scope>NUCLEOTIDE SEQUENCE</scope>
    <source>
        <strain evidence="2">Duke_27FF_1819</strain>
    </source>
</reference>
<feature type="domain" description="Replication-associated protein ORF2/G2P" evidence="1">
    <location>
        <begin position="53"/>
        <end position="188"/>
    </location>
</feature>